<proteinExistence type="predicted"/>
<protein>
    <submittedName>
        <fullName evidence="1">Uncharacterized protein</fullName>
    </submittedName>
</protein>
<sequence length="62" mass="6723">MLGVQQKTALNGMRLLGSGRGFRLAATGRKQKCQRKKACKVSHQISISQATKLNAMVNHSLA</sequence>
<dbReference type="AlphaFoldDB" id="D4DWY0"/>
<dbReference type="HOGENOM" id="CLU_2901742_0_0_6"/>
<dbReference type="Proteomes" id="UP000005723">
    <property type="component" value="Unassembled WGS sequence"/>
</dbReference>
<gene>
    <name evidence="1" type="ORF">HMPREF0758_0430</name>
</gene>
<evidence type="ECO:0000313" key="1">
    <source>
        <dbReference type="EMBL" id="EFE97846.1"/>
    </source>
</evidence>
<accession>D4DWY0</accession>
<dbReference type="STRING" id="667129.HMPREF0758_0430"/>
<comment type="caution">
    <text evidence="1">The sequence shown here is derived from an EMBL/GenBank/DDBJ whole genome shotgun (WGS) entry which is preliminary data.</text>
</comment>
<organism evidence="1 2">
    <name type="scientific">Serratia odorifera DSM 4582</name>
    <dbReference type="NCBI Taxonomy" id="667129"/>
    <lineage>
        <taxon>Bacteria</taxon>
        <taxon>Pseudomonadati</taxon>
        <taxon>Pseudomonadota</taxon>
        <taxon>Gammaproteobacteria</taxon>
        <taxon>Enterobacterales</taxon>
        <taxon>Yersiniaceae</taxon>
        <taxon>Serratia</taxon>
    </lineage>
</organism>
<name>D4DWY0_SEROD</name>
<reference evidence="1 2" key="1">
    <citation type="submission" date="2010-01" db="EMBL/GenBank/DDBJ databases">
        <authorList>
            <person name="Muzny D."/>
            <person name="Qin X."/>
            <person name="Deng J."/>
            <person name="Jiang H."/>
            <person name="Liu Y."/>
            <person name="Qu J."/>
            <person name="Song X.-Z."/>
            <person name="Zhang L."/>
            <person name="Thornton R."/>
            <person name="Coyle M."/>
            <person name="Francisco L."/>
            <person name="Jackson L."/>
            <person name="Javaid M."/>
            <person name="Korchina V."/>
            <person name="Kovar C."/>
            <person name="Mata R."/>
            <person name="Mathew T."/>
            <person name="Ngo R."/>
            <person name="Nguyen L."/>
            <person name="Nguyen N."/>
            <person name="Okwuonu G."/>
            <person name="Ongeri F."/>
            <person name="Pham C."/>
            <person name="Simmons D."/>
            <person name="Wilczek-Boney K."/>
            <person name="Hale W."/>
            <person name="Jakkamsetti A."/>
            <person name="Pham P."/>
            <person name="Ruth R."/>
            <person name="San Lucas F."/>
            <person name="Warren J."/>
            <person name="Zhang J."/>
            <person name="Zhao Z."/>
            <person name="Zhou C."/>
            <person name="Zhu D."/>
            <person name="Lee S."/>
            <person name="Bess C."/>
            <person name="Blankenburg K."/>
            <person name="Forbes L."/>
            <person name="Fu Q."/>
            <person name="Gubbala S."/>
            <person name="Hirani K."/>
            <person name="Jayaseelan J.C."/>
            <person name="Lara F."/>
            <person name="Munidasa M."/>
            <person name="Palculict T."/>
            <person name="Patil S."/>
            <person name="Pu L.-L."/>
            <person name="Saada N."/>
            <person name="Tang L."/>
            <person name="Weissenberger G."/>
            <person name="Zhu Y."/>
            <person name="Hemphill L."/>
            <person name="Shang Y."/>
            <person name="Youmans B."/>
            <person name="Ayvaz T."/>
            <person name="Ross M."/>
            <person name="Santibanez J."/>
            <person name="Aqrawi P."/>
            <person name="Gross S."/>
            <person name="Joshi V."/>
            <person name="Fowler G."/>
            <person name="Nazareth L."/>
            <person name="Reid J."/>
            <person name="Worley K."/>
            <person name="Petrosino J."/>
            <person name="Highlander S."/>
            <person name="Gibbs R."/>
        </authorList>
    </citation>
    <scope>NUCLEOTIDE SEQUENCE [LARGE SCALE GENOMIC DNA]</scope>
    <source>
        <strain evidence="1 2">DSM 4582</strain>
    </source>
</reference>
<evidence type="ECO:0000313" key="2">
    <source>
        <dbReference type="Proteomes" id="UP000005723"/>
    </source>
</evidence>
<dbReference type="EMBL" id="ADBY01000014">
    <property type="protein sequence ID" value="EFE97846.1"/>
    <property type="molecule type" value="Genomic_DNA"/>
</dbReference>
<keyword evidence="2" id="KW-1185">Reference proteome</keyword>